<evidence type="ECO:0000256" key="1">
    <source>
        <dbReference type="SAM" id="MobiDB-lite"/>
    </source>
</evidence>
<organism evidence="2 3">
    <name type="scientific">Clohesyomyces aquaticus</name>
    <dbReference type="NCBI Taxonomy" id="1231657"/>
    <lineage>
        <taxon>Eukaryota</taxon>
        <taxon>Fungi</taxon>
        <taxon>Dikarya</taxon>
        <taxon>Ascomycota</taxon>
        <taxon>Pezizomycotina</taxon>
        <taxon>Dothideomycetes</taxon>
        <taxon>Pleosporomycetidae</taxon>
        <taxon>Pleosporales</taxon>
        <taxon>Lindgomycetaceae</taxon>
        <taxon>Clohesyomyces</taxon>
    </lineage>
</organism>
<comment type="caution">
    <text evidence="2">The sequence shown here is derived from an EMBL/GenBank/DDBJ whole genome shotgun (WGS) entry which is preliminary data.</text>
</comment>
<proteinExistence type="predicted"/>
<evidence type="ECO:0000313" key="2">
    <source>
        <dbReference type="EMBL" id="ORY14709.1"/>
    </source>
</evidence>
<keyword evidence="3" id="KW-1185">Reference proteome</keyword>
<gene>
    <name evidence="2" type="ORF">BCR34DRAFT_585670</name>
</gene>
<dbReference type="Proteomes" id="UP000193144">
    <property type="component" value="Unassembled WGS sequence"/>
</dbReference>
<evidence type="ECO:0000313" key="3">
    <source>
        <dbReference type="Proteomes" id="UP000193144"/>
    </source>
</evidence>
<feature type="compositionally biased region" description="Acidic residues" evidence="1">
    <location>
        <begin position="183"/>
        <end position="219"/>
    </location>
</feature>
<reference evidence="2 3" key="1">
    <citation type="submission" date="2016-07" db="EMBL/GenBank/DDBJ databases">
        <title>Pervasive Adenine N6-methylation of Active Genes in Fungi.</title>
        <authorList>
            <consortium name="DOE Joint Genome Institute"/>
            <person name="Mondo S.J."/>
            <person name="Dannebaum R.O."/>
            <person name="Kuo R.C."/>
            <person name="Labutti K."/>
            <person name="Haridas S."/>
            <person name="Kuo A."/>
            <person name="Salamov A."/>
            <person name="Ahrendt S.R."/>
            <person name="Lipzen A."/>
            <person name="Sullivan W."/>
            <person name="Andreopoulos W.B."/>
            <person name="Clum A."/>
            <person name="Lindquist E."/>
            <person name="Daum C."/>
            <person name="Ramamoorthy G.K."/>
            <person name="Gryganskyi A."/>
            <person name="Culley D."/>
            <person name="Magnuson J.K."/>
            <person name="James T.Y."/>
            <person name="O'Malley M.A."/>
            <person name="Stajich J.E."/>
            <person name="Spatafora J.W."/>
            <person name="Visel A."/>
            <person name="Grigoriev I.V."/>
        </authorList>
    </citation>
    <scope>NUCLEOTIDE SEQUENCE [LARGE SCALE GENOMIC DNA]</scope>
    <source>
        <strain evidence="2 3">CBS 115471</strain>
    </source>
</reference>
<name>A0A1Y1ZWT0_9PLEO</name>
<accession>A0A1Y1ZWT0</accession>
<dbReference type="EMBL" id="MCFA01000031">
    <property type="protein sequence ID" value="ORY14709.1"/>
    <property type="molecule type" value="Genomic_DNA"/>
</dbReference>
<feature type="region of interest" description="Disordered" evidence="1">
    <location>
        <begin position="181"/>
        <end position="219"/>
    </location>
</feature>
<dbReference type="AlphaFoldDB" id="A0A1Y1ZWT0"/>
<protein>
    <submittedName>
        <fullName evidence="2">Uncharacterized protein</fullName>
    </submittedName>
</protein>
<sequence length="219" mass="24420">MSITGGPCFDSDPIWLRRLRSSWGTLEMRRGSARKNSCNRSHLIETDTYAALFRACRRMYLDMVDFAIEPAKLCVTDLGTFDYILQRAHNPSPAASTTSQYLATAITLIRDLSLMLRLSLAEFTTLESAIIQEHPKTLSSNATTWTTIYPNISGYGTQDTYADESDSGSIGNSYVYDVSWSSLDEDDLDDNDVDDDDSDDHGIDDEDGESDEEGYGDNE</sequence>